<evidence type="ECO:0000259" key="4">
    <source>
        <dbReference type="Pfam" id="PF01814"/>
    </source>
</evidence>
<evidence type="ECO:0000256" key="2">
    <source>
        <dbReference type="ARBA" id="ARBA00022723"/>
    </source>
</evidence>
<keyword evidence="6" id="KW-1185">Reference proteome</keyword>
<dbReference type="InterPro" id="IPR016131">
    <property type="entry name" value="Haemerythrin_Fe_BS"/>
</dbReference>
<dbReference type="CDD" id="cd12107">
    <property type="entry name" value="Hemerythrin"/>
    <property type="match status" value="1"/>
</dbReference>
<dbReference type="eggNOG" id="COG2703">
    <property type="taxonomic scope" value="Bacteria"/>
</dbReference>
<keyword evidence="2" id="KW-0479">Metal-binding</keyword>
<keyword evidence="3" id="KW-0408">Iron</keyword>
<evidence type="ECO:0000256" key="3">
    <source>
        <dbReference type="ARBA" id="ARBA00023004"/>
    </source>
</evidence>
<dbReference type="Pfam" id="PF01814">
    <property type="entry name" value="Hemerythrin"/>
    <property type="match status" value="1"/>
</dbReference>
<evidence type="ECO:0000313" key="5">
    <source>
        <dbReference type="EMBL" id="EHP28722.1"/>
    </source>
</evidence>
<dbReference type="PATRIC" id="fig|929558.5.peg.197"/>
<dbReference type="GO" id="GO:0046872">
    <property type="term" value="F:metal ion binding"/>
    <property type="evidence" value="ECO:0007669"/>
    <property type="project" value="UniProtKB-KW"/>
</dbReference>
<dbReference type="Proteomes" id="UP000006431">
    <property type="component" value="Unassembled WGS sequence"/>
</dbReference>
<dbReference type="AlphaFoldDB" id="H1FSY6"/>
<dbReference type="InterPro" id="IPR012312">
    <property type="entry name" value="Hemerythrin-like"/>
</dbReference>
<dbReference type="HOGENOM" id="CLU_086902_1_2_7"/>
<proteinExistence type="inferred from homology"/>
<sequence length="115" mass="13645">MDDTHSEFLELLAKIKVCEDADFLPLFKKIIEHTRGHFSLEEGIMEKYNFNEAQVHIDEHKRLLGEMEYFYTNALKLPVFGESYIKYYAYDKFKDHIVTLDTQLATYLKDNNISI</sequence>
<feature type="domain" description="Hemerythrin-like" evidence="4">
    <location>
        <begin position="1"/>
        <end position="97"/>
    </location>
</feature>
<dbReference type="InterPro" id="IPR012827">
    <property type="entry name" value="Hemerythrin_metal-bd"/>
</dbReference>
<dbReference type="Gene3D" id="1.20.120.50">
    <property type="entry name" value="Hemerythrin-like"/>
    <property type="match status" value="1"/>
</dbReference>
<organism evidence="5 6">
    <name type="scientific">Sulfurimonas gotlandica (strain DSM 19862 / JCM 16533 / GD1)</name>
    <dbReference type="NCBI Taxonomy" id="929558"/>
    <lineage>
        <taxon>Bacteria</taxon>
        <taxon>Pseudomonadati</taxon>
        <taxon>Campylobacterota</taxon>
        <taxon>Epsilonproteobacteria</taxon>
        <taxon>Campylobacterales</taxon>
        <taxon>Sulfurimonadaceae</taxon>
        <taxon>Sulfurimonas</taxon>
    </lineage>
</organism>
<accession>H1FSY6</accession>
<gene>
    <name evidence="5" type="ORF">SMGD1_0195</name>
</gene>
<dbReference type="STRING" id="929558.SMGD1_0195"/>
<dbReference type="InterPro" id="IPR035938">
    <property type="entry name" value="Hemerythrin-like_sf"/>
</dbReference>
<dbReference type="EMBL" id="AFRZ01000001">
    <property type="protein sequence ID" value="EHP28722.1"/>
    <property type="molecule type" value="Genomic_DNA"/>
</dbReference>
<evidence type="ECO:0000256" key="1">
    <source>
        <dbReference type="ARBA" id="ARBA00010587"/>
    </source>
</evidence>
<dbReference type="SUPFAM" id="SSF47188">
    <property type="entry name" value="Hemerythrin-like"/>
    <property type="match status" value="1"/>
</dbReference>
<reference evidence="5 6" key="1">
    <citation type="journal article" date="2012" name="Proc. Natl. Acad. Sci. U.S.A.">
        <title>Genome and physiology of a model Epsilonproteobacterium responsible for sulfide detoxification in marine oxygen depletion zones.</title>
        <authorList>
            <person name="Grote J."/>
            <person name="Schott T."/>
            <person name="Bruckner C.G."/>
            <person name="Glockner F.O."/>
            <person name="Jost G."/>
            <person name="Teeling H."/>
            <person name="Labrenz M."/>
            <person name="Jurgens K."/>
        </authorList>
    </citation>
    <scope>NUCLEOTIDE SEQUENCE [LARGE SCALE GENOMIC DNA]</scope>
    <source>
        <strain evidence="5 6">GD1</strain>
    </source>
</reference>
<evidence type="ECO:0000313" key="6">
    <source>
        <dbReference type="Proteomes" id="UP000006431"/>
    </source>
</evidence>
<dbReference type="PROSITE" id="PS00550">
    <property type="entry name" value="HEMERYTHRINS"/>
    <property type="match status" value="1"/>
</dbReference>
<name>H1FSY6_SULGG</name>
<protein>
    <submittedName>
        <fullName evidence="5">Hemerythrin-like metal-binding protein</fullName>
    </submittedName>
</protein>
<comment type="similarity">
    <text evidence="1">Belongs to the hemerythrin family.</text>
</comment>
<comment type="caution">
    <text evidence="5">The sequence shown here is derived from an EMBL/GenBank/DDBJ whole genome shotgun (WGS) entry which is preliminary data.</text>
</comment>